<dbReference type="Pfam" id="PF05470">
    <property type="entry name" value="eIF-3c_N"/>
    <property type="match status" value="2"/>
</dbReference>
<evidence type="ECO:0000256" key="5">
    <source>
        <dbReference type="SAM" id="MobiDB-lite"/>
    </source>
</evidence>
<dbReference type="PANTHER" id="PTHR13937">
    <property type="entry name" value="EUKARYOTIC TRANSLATION INITATION FACTOR 3, SUBUNIT 8 EIF3S8 -RELATED"/>
    <property type="match status" value="1"/>
</dbReference>
<evidence type="ECO:0000256" key="4">
    <source>
        <dbReference type="HAMAP-Rule" id="MF_03002"/>
    </source>
</evidence>
<organism evidence="7 8">
    <name type="scientific">Choanephora cucurbitarum</name>
    <dbReference type="NCBI Taxonomy" id="101091"/>
    <lineage>
        <taxon>Eukaryota</taxon>
        <taxon>Fungi</taxon>
        <taxon>Fungi incertae sedis</taxon>
        <taxon>Mucoromycota</taxon>
        <taxon>Mucoromycotina</taxon>
        <taxon>Mucoromycetes</taxon>
        <taxon>Mucorales</taxon>
        <taxon>Mucorineae</taxon>
        <taxon>Choanephoraceae</taxon>
        <taxon>Choanephoroideae</taxon>
        <taxon>Choanephora</taxon>
    </lineage>
</organism>
<protein>
    <recommendedName>
        <fullName evidence="4">Eukaryotic translation initiation factor 3 subunit C</fullName>
        <shortName evidence="4">eIF3c</shortName>
    </recommendedName>
    <alternativeName>
        <fullName evidence="4">Eukaryotic translation initiation factor 3 93 kDa subunit homolog</fullName>
        <shortName evidence="4">eIF3 p93</shortName>
    </alternativeName>
    <alternativeName>
        <fullName evidence="4">Translation initiation factor eIF3, p93 subunit homolog</fullName>
    </alternativeName>
</protein>
<dbReference type="InterPro" id="IPR027516">
    <property type="entry name" value="EIF3C"/>
</dbReference>
<dbReference type="FunCoup" id="A0A1C7NKB2">
    <property type="interactions" value="788"/>
</dbReference>
<feature type="region of interest" description="Disordered" evidence="5">
    <location>
        <begin position="191"/>
        <end position="210"/>
    </location>
</feature>
<evidence type="ECO:0000256" key="2">
    <source>
        <dbReference type="ARBA" id="ARBA00022540"/>
    </source>
</evidence>
<evidence type="ECO:0000256" key="1">
    <source>
        <dbReference type="ARBA" id="ARBA00022490"/>
    </source>
</evidence>
<dbReference type="GO" id="GO:0033290">
    <property type="term" value="C:eukaryotic 48S preinitiation complex"/>
    <property type="evidence" value="ECO:0007669"/>
    <property type="project" value="UniProtKB-UniRule"/>
</dbReference>
<comment type="caution">
    <text evidence="7">The sequence shown here is derived from an EMBL/GenBank/DDBJ whole genome shotgun (WGS) entry which is preliminary data.</text>
</comment>
<feature type="compositionally biased region" description="Low complexity" evidence="5">
    <location>
        <begin position="1"/>
        <end position="10"/>
    </location>
</feature>
<keyword evidence="8" id="KW-1185">Reference proteome</keyword>
<dbReference type="Proteomes" id="UP000093000">
    <property type="component" value="Unassembled WGS sequence"/>
</dbReference>
<proteinExistence type="inferred from homology"/>
<dbReference type="InterPro" id="IPR008905">
    <property type="entry name" value="EIF3C_N_dom"/>
</dbReference>
<dbReference type="InterPro" id="IPR000717">
    <property type="entry name" value="PCI_dom"/>
</dbReference>
<feature type="compositionally biased region" description="Acidic residues" evidence="5">
    <location>
        <begin position="24"/>
        <end position="41"/>
    </location>
</feature>
<dbReference type="FunFam" id="1.10.10.10:FF:000300">
    <property type="entry name" value="Eukaryotic translation initiation factor 3 subunit C"/>
    <property type="match status" value="1"/>
</dbReference>
<dbReference type="Pfam" id="PF01399">
    <property type="entry name" value="PCI"/>
    <property type="match status" value="1"/>
</dbReference>
<reference evidence="7 8" key="1">
    <citation type="submission" date="2016-03" db="EMBL/GenBank/DDBJ databases">
        <title>Choanephora cucurbitarum.</title>
        <authorList>
            <person name="Min B."/>
            <person name="Park H."/>
            <person name="Park J.-H."/>
            <person name="Shin H.-D."/>
            <person name="Choi I.-G."/>
        </authorList>
    </citation>
    <scope>NUCLEOTIDE SEQUENCE [LARGE SCALE GENOMIC DNA]</scope>
    <source>
        <strain evidence="7 8">KUS-F28377</strain>
    </source>
</reference>
<sequence>MSRFFRSTSDSESESDSELSQITSEDDFSDQSTDNEEQQEEEAPKRSRFLRGEADSDDSDEEGGRRQVKSQKDKRMEGLQAIVRSIENGQKNNDWGLIASEFDKLNLLVLRMTTGFDAIPIPKMFIQVIADVDHALQENTSAAKEKGKKKKASSVNIKAMSNLKQKIKKSIKQYNDLVVEYRKDPEQFMLEDDDEEPIQPQTSSKVPLVDEGDSSFKQVGKAGKIVADITPENLLVRLREILDNRGRKNTNQEEQVEILEALLQQAKSTFQKIAVLQVLLSSRFDVTVARNESLKVDAWKAAEGEFNLLLSILETTSSFIIREDAEELDHEDKDVKPTAGQVIQLRGSIVSFAERLDDDYIKSLQNTDPHSVDYIDRLRDETGLYATLVRTQLYYQKIGLEDGISRMIVRRLEHLYYKPEQVIRTTEVAAVKALSKLDVSSVIRAQELDQVISQLCSYLYKSDSVVLRSRAILFHIFHKALHNQFHQARDMLLMSHLQDTIHQADLTTQILYNRAIVQIGICAFRQGMIKESHACLQDIQGTGRAKELLAQGTQQTRQPSSAAELDHLEQHQLPFHMHINLELLECVFLVSSMLLEIPSQAQAGSLNNKKYISRPFRRLLDYNERQAFMGPPENTRDHIMSAAKALASGEWEKAKDYILSIKIWRLMPDHEKITSILVDKIQEEGLRTYLFTYASYYTTIGLSELGSMFGLSKERVLAIVSKMIFSEELSASLYQVSHCVVLHQIELTRLQEVAYRFSEKVVYFVDQNERLLTVGRTDSK</sequence>
<dbReference type="HAMAP" id="MF_03002">
    <property type="entry name" value="eIF3c"/>
    <property type="match status" value="1"/>
</dbReference>
<dbReference type="PROSITE" id="PS50250">
    <property type="entry name" value="PCI"/>
    <property type="match status" value="1"/>
</dbReference>
<dbReference type="GO" id="GO:0016282">
    <property type="term" value="C:eukaryotic 43S preinitiation complex"/>
    <property type="evidence" value="ECO:0007669"/>
    <property type="project" value="UniProtKB-UniRule"/>
</dbReference>
<feature type="domain" description="PCI" evidence="6">
    <location>
        <begin position="575"/>
        <end position="747"/>
    </location>
</feature>
<dbReference type="PANTHER" id="PTHR13937:SF0">
    <property type="entry name" value="EUKARYOTIC TRANSLATION INITIATION FACTOR 3 SUBUNIT C-RELATED"/>
    <property type="match status" value="1"/>
</dbReference>
<dbReference type="GO" id="GO:0003723">
    <property type="term" value="F:RNA binding"/>
    <property type="evidence" value="ECO:0007669"/>
    <property type="project" value="InterPro"/>
</dbReference>
<dbReference type="SMART" id="SM00088">
    <property type="entry name" value="PINT"/>
    <property type="match status" value="1"/>
</dbReference>
<keyword evidence="1 4" id="KW-0963">Cytoplasm</keyword>
<dbReference type="STRING" id="101091.A0A1C7NKB2"/>
<dbReference type="GO" id="GO:0001732">
    <property type="term" value="P:formation of cytoplasmic translation initiation complex"/>
    <property type="evidence" value="ECO:0007669"/>
    <property type="project" value="UniProtKB-UniRule"/>
</dbReference>
<dbReference type="OrthoDB" id="29647at2759"/>
<comment type="function">
    <text evidence="4">Component of the eukaryotic translation initiation factor 3 (eIF-3) complex, which is involved in protein synthesis of a specialized repertoire of mRNAs and, together with other initiation factors, stimulates binding of mRNA and methionyl-tRNAi to the 40S ribosome. The eIF-3 complex specifically targets and initiates translation of a subset of mRNAs involved in cell proliferation.</text>
</comment>
<comment type="similarity">
    <text evidence="4">Belongs to the eIF-3 subunit C family.</text>
</comment>
<accession>A0A1C7NKB2</accession>
<dbReference type="GO" id="GO:0005852">
    <property type="term" value="C:eukaryotic translation initiation factor 3 complex"/>
    <property type="evidence" value="ECO:0007669"/>
    <property type="project" value="UniProtKB-UniRule"/>
</dbReference>
<feature type="compositionally biased region" description="Basic and acidic residues" evidence="5">
    <location>
        <begin position="62"/>
        <end position="75"/>
    </location>
</feature>
<comment type="subcellular location">
    <subcellularLocation>
        <location evidence="4">Cytoplasm</location>
    </subcellularLocation>
</comment>
<evidence type="ECO:0000313" key="8">
    <source>
        <dbReference type="Proteomes" id="UP000093000"/>
    </source>
</evidence>
<dbReference type="InParanoid" id="A0A1C7NKB2"/>
<keyword evidence="2 4" id="KW-0396">Initiation factor</keyword>
<dbReference type="GO" id="GO:0003743">
    <property type="term" value="F:translation initiation factor activity"/>
    <property type="evidence" value="ECO:0007669"/>
    <property type="project" value="UniProtKB-UniRule"/>
</dbReference>
<gene>
    <name evidence="4 7" type="primary">NIP1</name>
    <name evidence="7" type="ORF">A0J61_02465</name>
</gene>
<evidence type="ECO:0000313" key="7">
    <source>
        <dbReference type="EMBL" id="OBZ89495.1"/>
    </source>
</evidence>
<keyword evidence="3 4" id="KW-0648">Protein biosynthesis</keyword>
<feature type="region of interest" description="Disordered" evidence="5">
    <location>
        <begin position="1"/>
        <end position="75"/>
    </location>
</feature>
<dbReference type="EMBL" id="LUGH01000093">
    <property type="protein sequence ID" value="OBZ89495.1"/>
    <property type="molecule type" value="Genomic_DNA"/>
</dbReference>
<comment type="subunit">
    <text evidence="4">Component of the eukaryotic translation initiation factor 3 (eIF-3) complex.</text>
</comment>
<evidence type="ECO:0000256" key="3">
    <source>
        <dbReference type="ARBA" id="ARBA00022917"/>
    </source>
</evidence>
<dbReference type="InterPro" id="IPR036390">
    <property type="entry name" value="WH_DNA-bd_sf"/>
</dbReference>
<evidence type="ECO:0000259" key="6">
    <source>
        <dbReference type="PROSITE" id="PS50250"/>
    </source>
</evidence>
<dbReference type="GO" id="GO:0031369">
    <property type="term" value="F:translation initiation factor binding"/>
    <property type="evidence" value="ECO:0007669"/>
    <property type="project" value="InterPro"/>
</dbReference>
<dbReference type="SUPFAM" id="SSF46785">
    <property type="entry name" value="Winged helix' DNA-binding domain"/>
    <property type="match status" value="1"/>
</dbReference>
<feature type="compositionally biased region" description="Basic and acidic residues" evidence="5">
    <location>
        <begin position="42"/>
        <end position="54"/>
    </location>
</feature>
<dbReference type="AlphaFoldDB" id="A0A1C7NKB2"/>
<name>A0A1C7NKB2_9FUNG</name>